<dbReference type="RefSeq" id="WP_133686369.1">
    <property type="nucleotide sequence ID" value="NZ_SOAY01000010.1"/>
</dbReference>
<dbReference type="GO" id="GO:0008270">
    <property type="term" value="F:zinc ion binding"/>
    <property type="evidence" value="ECO:0007669"/>
    <property type="project" value="InterPro"/>
</dbReference>
<comment type="caution">
    <text evidence="2">The sequence shown here is derived from an EMBL/GenBank/DDBJ whole genome shotgun (WGS) entry which is preliminary data.</text>
</comment>
<dbReference type="SMART" id="SM00400">
    <property type="entry name" value="ZnF_CHCC"/>
    <property type="match status" value="1"/>
</dbReference>
<feature type="domain" description="Zinc finger CHC2-type" evidence="1">
    <location>
        <begin position="41"/>
        <end position="92"/>
    </location>
</feature>
<protein>
    <submittedName>
        <fullName evidence="2">CHC2-type zinc finger protein</fullName>
    </submittedName>
</protein>
<dbReference type="SUPFAM" id="SSF57783">
    <property type="entry name" value="Zinc beta-ribbon"/>
    <property type="match status" value="1"/>
</dbReference>
<dbReference type="Pfam" id="PF13155">
    <property type="entry name" value="Toprim_2"/>
    <property type="match status" value="1"/>
</dbReference>
<dbReference type="GO" id="GO:0006260">
    <property type="term" value="P:DNA replication"/>
    <property type="evidence" value="ECO:0007669"/>
    <property type="project" value="InterPro"/>
</dbReference>
<dbReference type="Proteomes" id="UP000294749">
    <property type="component" value="Unassembled WGS sequence"/>
</dbReference>
<dbReference type="Gene3D" id="3.90.580.10">
    <property type="entry name" value="Zinc finger, CHC2-type domain"/>
    <property type="match status" value="1"/>
</dbReference>
<dbReference type="GO" id="GO:0003677">
    <property type="term" value="F:DNA binding"/>
    <property type="evidence" value="ECO:0007669"/>
    <property type="project" value="InterPro"/>
</dbReference>
<gene>
    <name evidence="2" type="ORF">CLV90_1001</name>
</gene>
<dbReference type="OrthoDB" id="8536512at2"/>
<organism evidence="2 3">
    <name type="scientific">Maribacter spongiicola</name>
    <dbReference type="NCBI Taxonomy" id="1206753"/>
    <lineage>
        <taxon>Bacteria</taxon>
        <taxon>Pseudomonadati</taxon>
        <taxon>Bacteroidota</taxon>
        <taxon>Flavobacteriia</taxon>
        <taxon>Flavobacteriales</taxon>
        <taxon>Flavobacteriaceae</taxon>
        <taxon>Maribacter</taxon>
    </lineage>
</organism>
<evidence type="ECO:0000259" key="1">
    <source>
        <dbReference type="SMART" id="SM00400"/>
    </source>
</evidence>
<dbReference type="InterPro" id="IPR036977">
    <property type="entry name" value="DNA_primase_Znf_CHC2"/>
</dbReference>
<dbReference type="Gene3D" id="3.40.1360.10">
    <property type="match status" value="1"/>
</dbReference>
<dbReference type="Pfam" id="PF01807">
    <property type="entry name" value="Zn_ribbon_DnaG"/>
    <property type="match status" value="1"/>
</dbReference>
<dbReference type="GO" id="GO:0003899">
    <property type="term" value="F:DNA-directed RNA polymerase activity"/>
    <property type="evidence" value="ECO:0007669"/>
    <property type="project" value="InterPro"/>
</dbReference>
<evidence type="ECO:0000313" key="3">
    <source>
        <dbReference type="Proteomes" id="UP000294749"/>
    </source>
</evidence>
<proteinExistence type="predicted"/>
<dbReference type="AlphaFoldDB" id="A0A4R7K6N3"/>
<keyword evidence="3" id="KW-1185">Reference proteome</keyword>
<dbReference type="InterPro" id="IPR002694">
    <property type="entry name" value="Znf_CHC2"/>
</dbReference>
<name>A0A4R7K6N3_9FLAO</name>
<sequence>MKNEKHHNLDCKTARDISIIDTLQRLGFYPKKTKEKECWFLSPFRSEKTPSFKVDLKLNRWYDHGEAVGGNVIDLVIKISGYTIKETLEFLSNSNSFSFQKPTVSAQDLTPNYTIEKVIDLENDVLLWYLIMRRITARVALTYCQEIHYTINGKTYFAIAFKNDVGGYEIRNKYFKGCLGNKGVTHFNNGNQKLLLFEGFLDFLSYKELFSRNTDEDYLILNSISQLKNCWTILSKYSHIDCYLDNDDAGKRTTNLVKEKYSFAQDCSSKYEPFKDVNDYLVEVS</sequence>
<reference evidence="2 3" key="1">
    <citation type="submission" date="2019-03" db="EMBL/GenBank/DDBJ databases">
        <title>Genomic Encyclopedia of Archaeal and Bacterial Type Strains, Phase II (KMG-II): from individual species to whole genera.</title>
        <authorList>
            <person name="Goeker M."/>
        </authorList>
    </citation>
    <scope>NUCLEOTIDE SEQUENCE [LARGE SCALE GENOMIC DNA]</scope>
    <source>
        <strain evidence="2 3">DSM 25233</strain>
    </source>
</reference>
<accession>A0A4R7K6N3</accession>
<dbReference type="EMBL" id="SOAY01000010">
    <property type="protein sequence ID" value="TDT46936.1"/>
    <property type="molecule type" value="Genomic_DNA"/>
</dbReference>
<dbReference type="SUPFAM" id="SSF56731">
    <property type="entry name" value="DNA primase core"/>
    <property type="match status" value="1"/>
</dbReference>
<evidence type="ECO:0000313" key="2">
    <source>
        <dbReference type="EMBL" id="TDT46936.1"/>
    </source>
</evidence>